<dbReference type="EMBL" id="CAUYUJ010005180">
    <property type="protein sequence ID" value="CAK0812570.1"/>
    <property type="molecule type" value="Genomic_DNA"/>
</dbReference>
<gene>
    <name evidence="1" type="ORF">PCOR1329_LOCUS16833</name>
</gene>
<feature type="non-terminal residue" evidence="1">
    <location>
        <position position="139"/>
    </location>
</feature>
<dbReference type="Proteomes" id="UP001189429">
    <property type="component" value="Unassembled WGS sequence"/>
</dbReference>
<evidence type="ECO:0000313" key="1">
    <source>
        <dbReference type="EMBL" id="CAK0812570.1"/>
    </source>
</evidence>
<evidence type="ECO:0000313" key="2">
    <source>
        <dbReference type="Proteomes" id="UP001189429"/>
    </source>
</evidence>
<feature type="non-terminal residue" evidence="1">
    <location>
        <position position="1"/>
    </location>
</feature>
<accession>A0ABN9R1H2</accession>
<organism evidence="1 2">
    <name type="scientific">Prorocentrum cordatum</name>
    <dbReference type="NCBI Taxonomy" id="2364126"/>
    <lineage>
        <taxon>Eukaryota</taxon>
        <taxon>Sar</taxon>
        <taxon>Alveolata</taxon>
        <taxon>Dinophyceae</taxon>
        <taxon>Prorocentrales</taxon>
        <taxon>Prorocentraceae</taxon>
        <taxon>Prorocentrum</taxon>
    </lineage>
</organism>
<keyword evidence="2" id="KW-1185">Reference proteome</keyword>
<protein>
    <submittedName>
        <fullName evidence="1">Uncharacterized protein</fullName>
    </submittedName>
</protein>
<name>A0ABN9R1H2_9DINO</name>
<comment type="caution">
    <text evidence="1">The sequence shown here is derived from an EMBL/GenBank/DDBJ whole genome shotgun (WGS) entry which is preliminary data.</text>
</comment>
<sequence length="139" mass="15478">VWSSKDKDLMALLRTTPKLLLQTTHRTRLNSSINIDTYTMTTKHPLVGGVFAGLEGYENMLDKPRSGCAPVLGLAALESLLERDVGGALKREISADLEQAQPSDETAEVEVSKYELQQHISFMRRERCFDADKAKLIEG</sequence>
<reference evidence="1" key="1">
    <citation type="submission" date="2023-10" db="EMBL/GenBank/DDBJ databases">
        <authorList>
            <person name="Chen Y."/>
            <person name="Shah S."/>
            <person name="Dougan E. K."/>
            <person name="Thang M."/>
            <person name="Chan C."/>
        </authorList>
    </citation>
    <scope>NUCLEOTIDE SEQUENCE [LARGE SCALE GENOMIC DNA]</scope>
</reference>
<proteinExistence type="predicted"/>